<feature type="transmembrane region" description="Helical" evidence="8">
    <location>
        <begin position="35"/>
        <end position="59"/>
    </location>
</feature>
<evidence type="ECO:0000256" key="5">
    <source>
        <dbReference type="ARBA" id="ARBA00022692"/>
    </source>
</evidence>
<evidence type="ECO:0000256" key="2">
    <source>
        <dbReference type="ARBA" id="ARBA00009142"/>
    </source>
</evidence>
<evidence type="ECO:0000256" key="4">
    <source>
        <dbReference type="ARBA" id="ARBA00022475"/>
    </source>
</evidence>
<feature type="transmembrane region" description="Helical" evidence="8">
    <location>
        <begin position="71"/>
        <end position="90"/>
    </location>
</feature>
<dbReference type="InterPro" id="IPR002781">
    <property type="entry name" value="TM_pro_TauE-like"/>
</dbReference>
<keyword evidence="5 8" id="KW-0812">Transmembrane</keyword>
<organism evidence="9 10">
    <name type="scientific">Paeniglutamicibacter cryotolerans</name>
    <dbReference type="NCBI Taxonomy" id="670079"/>
    <lineage>
        <taxon>Bacteria</taxon>
        <taxon>Bacillati</taxon>
        <taxon>Actinomycetota</taxon>
        <taxon>Actinomycetes</taxon>
        <taxon>Micrococcales</taxon>
        <taxon>Micrococcaceae</taxon>
        <taxon>Paeniglutamicibacter</taxon>
    </lineage>
</organism>
<evidence type="ECO:0000256" key="3">
    <source>
        <dbReference type="ARBA" id="ARBA00022448"/>
    </source>
</evidence>
<evidence type="ECO:0000256" key="8">
    <source>
        <dbReference type="RuleBase" id="RU363041"/>
    </source>
</evidence>
<proteinExistence type="inferred from homology"/>
<keyword evidence="7 8" id="KW-0472">Membrane</keyword>
<accession>A0A839QJ30</accession>
<keyword evidence="3" id="KW-0813">Transport</keyword>
<evidence type="ECO:0000256" key="1">
    <source>
        <dbReference type="ARBA" id="ARBA00004651"/>
    </source>
</evidence>
<dbReference type="RefSeq" id="WP_183511015.1">
    <property type="nucleotide sequence ID" value="NZ_BAABGK010000042.1"/>
</dbReference>
<evidence type="ECO:0000256" key="6">
    <source>
        <dbReference type="ARBA" id="ARBA00022989"/>
    </source>
</evidence>
<dbReference type="PANTHER" id="PTHR30269">
    <property type="entry name" value="TRANSMEMBRANE PROTEIN YFCA"/>
    <property type="match status" value="1"/>
</dbReference>
<comment type="caution">
    <text evidence="9">The sequence shown here is derived from an EMBL/GenBank/DDBJ whole genome shotgun (WGS) entry which is preliminary data.</text>
</comment>
<reference evidence="9 10" key="1">
    <citation type="submission" date="2020-08" db="EMBL/GenBank/DDBJ databases">
        <title>Sequencing the genomes of 1000 actinobacteria strains.</title>
        <authorList>
            <person name="Klenk H.-P."/>
        </authorList>
    </citation>
    <scope>NUCLEOTIDE SEQUENCE [LARGE SCALE GENOMIC DNA]</scope>
    <source>
        <strain evidence="9 10">DSM 22826</strain>
    </source>
</reference>
<comment type="subcellular location">
    <subcellularLocation>
        <location evidence="1 8">Cell membrane</location>
        <topology evidence="1 8">Multi-pass membrane protein</topology>
    </subcellularLocation>
</comment>
<keyword evidence="10" id="KW-1185">Reference proteome</keyword>
<comment type="similarity">
    <text evidence="2 8">Belongs to the 4-toluene sulfonate uptake permease (TSUP) (TC 2.A.102) family.</text>
</comment>
<dbReference type="PANTHER" id="PTHR30269:SF37">
    <property type="entry name" value="MEMBRANE TRANSPORTER PROTEIN"/>
    <property type="match status" value="1"/>
</dbReference>
<keyword evidence="6 8" id="KW-1133">Transmembrane helix</keyword>
<dbReference type="AlphaFoldDB" id="A0A839QJ30"/>
<evidence type="ECO:0000313" key="10">
    <source>
        <dbReference type="Proteomes" id="UP000523000"/>
    </source>
</evidence>
<dbReference type="Pfam" id="PF01925">
    <property type="entry name" value="TauE"/>
    <property type="match status" value="1"/>
</dbReference>
<keyword evidence="4 8" id="KW-1003">Cell membrane</keyword>
<dbReference type="EMBL" id="JACHVS010000001">
    <property type="protein sequence ID" value="MBB2995817.1"/>
    <property type="molecule type" value="Genomic_DNA"/>
</dbReference>
<evidence type="ECO:0000313" key="9">
    <source>
        <dbReference type="EMBL" id="MBB2995817.1"/>
    </source>
</evidence>
<sequence>MQTSLILLVLGMIVIGAIAQRVAGLGFAMVVSPFLILLLGPHEGVYLVNICGVGSSLLIMPRVFKDIDWRMFGWLASFSVIGSVAGSLAATRIPAAPLSVVVGSVVLFALLLSLVLVRTSFTARGNAPKATAGLLSGLTNAIAGVGGPAVSAYAVLARWPQRSFAATLQPFFVFTGLVTLAVKTAVAPGQLPELPVWAWLGIVACIWGGVLIGERVQRKVHDDHARFFVLCVAFIGSVTALVNGLAGL</sequence>
<dbReference type="Proteomes" id="UP000523000">
    <property type="component" value="Unassembled WGS sequence"/>
</dbReference>
<protein>
    <recommendedName>
        <fullName evidence="8">Probable membrane transporter protein</fullName>
    </recommendedName>
</protein>
<feature type="transmembrane region" description="Helical" evidence="8">
    <location>
        <begin position="225"/>
        <end position="246"/>
    </location>
</feature>
<feature type="transmembrane region" description="Helical" evidence="8">
    <location>
        <begin position="194"/>
        <end position="213"/>
    </location>
</feature>
<name>A0A839QJ30_9MICC</name>
<feature type="transmembrane region" description="Helical" evidence="8">
    <location>
        <begin position="164"/>
        <end position="182"/>
    </location>
</feature>
<gene>
    <name evidence="9" type="ORF">E9229_002008</name>
</gene>
<feature type="transmembrane region" description="Helical" evidence="8">
    <location>
        <begin position="96"/>
        <end position="117"/>
    </location>
</feature>
<dbReference type="GO" id="GO:0005886">
    <property type="term" value="C:plasma membrane"/>
    <property type="evidence" value="ECO:0007669"/>
    <property type="project" value="UniProtKB-SubCell"/>
</dbReference>
<dbReference type="InterPro" id="IPR052017">
    <property type="entry name" value="TSUP"/>
</dbReference>
<evidence type="ECO:0000256" key="7">
    <source>
        <dbReference type="ARBA" id="ARBA00023136"/>
    </source>
</evidence>